<keyword evidence="5 7" id="KW-0687">Ribonucleoprotein</keyword>
<comment type="function">
    <text evidence="7">This is one of the proteins that bind and probably mediate the attachment of the 5S RNA into the large ribosomal subunit, where it forms part of the central protuberance.</text>
</comment>
<evidence type="ECO:0000256" key="3">
    <source>
        <dbReference type="ARBA" id="ARBA00022884"/>
    </source>
</evidence>
<feature type="region of interest" description="Disordered" evidence="8">
    <location>
        <begin position="1"/>
        <end position="20"/>
    </location>
</feature>
<dbReference type="SUPFAM" id="SSF53137">
    <property type="entry name" value="Translational machinery components"/>
    <property type="match status" value="1"/>
</dbReference>
<dbReference type="Proteomes" id="UP000229459">
    <property type="component" value="Unassembled WGS sequence"/>
</dbReference>
<protein>
    <recommendedName>
        <fullName evidence="6 7">Large ribosomal subunit protein uL18</fullName>
    </recommendedName>
</protein>
<dbReference type="GO" id="GO:0006412">
    <property type="term" value="P:translation"/>
    <property type="evidence" value="ECO:0007669"/>
    <property type="project" value="UniProtKB-UniRule"/>
</dbReference>
<keyword evidence="3 7" id="KW-0694">RNA-binding</keyword>
<evidence type="ECO:0000256" key="2">
    <source>
        <dbReference type="ARBA" id="ARBA00022730"/>
    </source>
</evidence>
<evidence type="ECO:0000256" key="6">
    <source>
        <dbReference type="ARBA" id="ARBA00035197"/>
    </source>
</evidence>
<keyword evidence="4 7" id="KW-0689">Ribosomal protein</keyword>
<reference evidence="9 10" key="1">
    <citation type="submission" date="2017-09" db="EMBL/GenBank/DDBJ databases">
        <title>Depth-based differentiation of microbial function through sediment-hosted aquifers and enrichment of novel symbionts in the deep terrestrial subsurface.</title>
        <authorList>
            <person name="Probst A.J."/>
            <person name="Ladd B."/>
            <person name="Jarett J.K."/>
            <person name="Geller-Mcgrath D.E."/>
            <person name="Sieber C.M."/>
            <person name="Emerson J.B."/>
            <person name="Anantharaman K."/>
            <person name="Thomas B.C."/>
            <person name="Malmstrom R."/>
            <person name="Stieglmeier M."/>
            <person name="Klingl A."/>
            <person name="Woyke T."/>
            <person name="Ryan C.M."/>
            <person name="Banfield J.F."/>
        </authorList>
    </citation>
    <scope>NUCLEOTIDE SEQUENCE [LARGE SCALE GENOMIC DNA]</scope>
    <source>
        <strain evidence="9">CG23_combo_of_CG06-09_8_20_14_all_34_8</strain>
    </source>
</reference>
<proteinExistence type="inferred from homology"/>
<comment type="subunit">
    <text evidence="7">Part of the 50S ribosomal subunit; part of the 5S rRNA/L5/L18/L25 subcomplex. Contacts the 5S and 23S rRNAs.</text>
</comment>
<dbReference type="InterPro" id="IPR057268">
    <property type="entry name" value="Ribosomal_L18"/>
</dbReference>
<dbReference type="HAMAP" id="MF_01337_B">
    <property type="entry name" value="Ribosomal_uL18_B"/>
    <property type="match status" value="1"/>
</dbReference>
<dbReference type="AlphaFoldDB" id="A0A2H0B6V2"/>
<keyword evidence="2 7" id="KW-0699">rRNA-binding</keyword>
<dbReference type="NCBIfam" id="TIGR00060">
    <property type="entry name" value="L18_bact"/>
    <property type="match status" value="1"/>
</dbReference>
<dbReference type="GO" id="GO:0003735">
    <property type="term" value="F:structural constituent of ribosome"/>
    <property type="evidence" value="ECO:0007669"/>
    <property type="project" value="InterPro"/>
</dbReference>
<dbReference type="EMBL" id="PCSR01000033">
    <property type="protein sequence ID" value="PIP53354.1"/>
    <property type="molecule type" value="Genomic_DNA"/>
</dbReference>
<dbReference type="GO" id="GO:0022625">
    <property type="term" value="C:cytosolic large ribosomal subunit"/>
    <property type="evidence" value="ECO:0007669"/>
    <property type="project" value="TreeGrafter"/>
</dbReference>
<dbReference type="Pfam" id="PF00861">
    <property type="entry name" value="Ribosomal_L18p"/>
    <property type="match status" value="1"/>
</dbReference>
<evidence type="ECO:0000256" key="7">
    <source>
        <dbReference type="HAMAP-Rule" id="MF_01337"/>
    </source>
</evidence>
<evidence type="ECO:0000313" key="10">
    <source>
        <dbReference type="Proteomes" id="UP000229459"/>
    </source>
</evidence>
<evidence type="ECO:0000256" key="1">
    <source>
        <dbReference type="ARBA" id="ARBA00007116"/>
    </source>
</evidence>
<dbReference type="CDD" id="cd00432">
    <property type="entry name" value="Ribosomal_L18_L5e"/>
    <property type="match status" value="1"/>
</dbReference>
<comment type="similarity">
    <text evidence="1 7">Belongs to the universal ribosomal protein uL18 family.</text>
</comment>
<evidence type="ECO:0000313" key="9">
    <source>
        <dbReference type="EMBL" id="PIP53354.1"/>
    </source>
</evidence>
<dbReference type="PANTHER" id="PTHR12899:SF3">
    <property type="entry name" value="LARGE RIBOSOMAL SUBUNIT PROTEIN UL18M"/>
    <property type="match status" value="1"/>
</dbReference>
<comment type="caution">
    <text evidence="9">The sequence shown here is derived from an EMBL/GenBank/DDBJ whole genome shotgun (WGS) entry which is preliminary data.</text>
</comment>
<evidence type="ECO:0000256" key="5">
    <source>
        <dbReference type="ARBA" id="ARBA00023274"/>
    </source>
</evidence>
<dbReference type="GO" id="GO:0008097">
    <property type="term" value="F:5S rRNA binding"/>
    <property type="evidence" value="ECO:0007669"/>
    <property type="project" value="TreeGrafter"/>
</dbReference>
<dbReference type="Gene3D" id="3.30.420.100">
    <property type="match status" value="1"/>
</dbReference>
<sequence>MNRTRQTQSQIRSQRNRSKVKRFSNRVRLLVSRSNKHIIAQLIDQENKTLITIDDKAIKSDKKMTKTEKSLELGKVVAQKAKEQKIKELVFDRGAYKYHGRVKAVCEGAREGGVTI</sequence>
<evidence type="ECO:0000256" key="8">
    <source>
        <dbReference type="SAM" id="MobiDB-lite"/>
    </source>
</evidence>
<accession>A0A2H0B6V2</accession>
<gene>
    <name evidence="7" type="primary">rplR</name>
    <name evidence="9" type="ORF">COX08_01475</name>
</gene>
<feature type="compositionally biased region" description="Low complexity" evidence="8">
    <location>
        <begin position="1"/>
        <end position="13"/>
    </location>
</feature>
<dbReference type="InterPro" id="IPR005484">
    <property type="entry name" value="Ribosomal_uL18_bac/plant/anim"/>
</dbReference>
<organism evidence="9 10">
    <name type="scientific">Candidatus Beckwithbacteria bacterium CG23_combo_of_CG06-09_8_20_14_all_34_8</name>
    <dbReference type="NCBI Taxonomy" id="1974497"/>
    <lineage>
        <taxon>Bacteria</taxon>
        <taxon>Candidatus Beckwithiibacteriota</taxon>
    </lineage>
</organism>
<evidence type="ECO:0000256" key="4">
    <source>
        <dbReference type="ARBA" id="ARBA00022980"/>
    </source>
</evidence>
<dbReference type="InterPro" id="IPR004389">
    <property type="entry name" value="Ribosomal_uL18_bac-type"/>
</dbReference>
<name>A0A2H0B6V2_9BACT</name>
<dbReference type="PANTHER" id="PTHR12899">
    <property type="entry name" value="39S RIBOSOMAL PROTEIN L18, MITOCHONDRIAL"/>
    <property type="match status" value="1"/>
</dbReference>